<feature type="compositionally biased region" description="Basic and acidic residues" evidence="2">
    <location>
        <begin position="584"/>
        <end position="606"/>
    </location>
</feature>
<dbReference type="Gene3D" id="3.60.21.10">
    <property type="match status" value="2"/>
</dbReference>
<dbReference type="InterPro" id="IPR029052">
    <property type="entry name" value="Metallo-depent_PP-like"/>
</dbReference>
<evidence type="ECO:0000256" key="1">
    <source>
        <dbReference type="ARBA" id="ARBA00022729"/>
    </source>
</evidence>
<dbReference type="InterPro" id="IPR015914">
    <property type="entry name" value="PAPs_N"/>
</dbReference>
<evidence type="ECO:0000259" key="4">
    <source>
        <dbReference type="Pfam" id="PF16656"/>
    </source>
</evidence>
<dbReference type="EMBL" id="FP565814">
    <property type="protein sequence ID" value="CBH25163.1"/>
    <property type="molecule type" value="Genomic_DNA"/>
</dbReference>
<reference evidence="5 6" key="1">
    <citation type="journal article" date="2010" name="ISME J.">
        <title>Fine-scale evolution: genomic, phenotypic and ecological differentiation in two coexisting Salinibacter ruber strains.</title>
        <authorList>
            <person name="Pena A."/>
            <person name="Teeling H."/>
            <person name="Huerta-Cepas J."/>
            <person name="Santos F."/>
            <person name="Yarza P."/>
            <person name="Brito-Echeverria J."/>
            <person name="Lucio M."/>
            <person name="Schmitt-Kopplin P."/>
            <person name="Meseguer I."/>
            <person name="Schenowitz C."/>
            <person name="Dossat C."/>
            <person name="Barbe V."/>
            <person name="Dopazo J."/>
            <person name="Rossello-Mora R."/>
            <person name="Schuler M."/>
            <person name="Glockner F.O."/>
            <person name="Amann R."/>
            <person name="Gabaldon T."/>
            <person name="Anton J."/>
        </authorList>
    </citation>
    <scope>NUCLEOTIDE SEQUENCE [LARGE SCALE GENOMIC DNA]</scope>
    <source>
        <strain evidence="5 6">M8</strain>
    </source>
</reference>
<feature type="domain" description="Purple acid phosphatase N-terminal" evidence="4">
    <location>
        <begin position="73"/>
        <end position="174"/>
    </location>
</feature>
<dbReference type="CDD" id="cd00838">
    <property type="entry name" value="MPP_superfamily"/>
    <property type="match status" value="1"/>
</dbReference>
<dbReference type="InterPro" id="IPR004843">
    <property type="entry name" value="Calcineurin-like_PHP"/>
</dbReference>
<dbReference type="SUPFAM" id="SSF56300">
    <property type="entry name" value="Metallo-dependent phosphatases"/>
    <property type="match status" value="1"/>
</dbReference>
<dbReference type="Gene3D" id="2.60.40.380">
    <property type="entry name" value="Purple acid phosphatase-like, N-terminal"/>
    <property type="match status" value="1"/>
</dbReference>
<dbReference type="InterPro" id="IPR008963">
    <property type="entry name" value="Purple_acid_Pase-like_N"/>
</dbReference>
<dbReference type="KEGG" id="srm:SRM_02242"/>
<dbReference type="Proteomes" id="UP000000933">
    <property type="component" value="Chromosome"/>
</dbReference>
<sequence length="606" mass="66934">MLFFLVPFPKRNSFMQRFDASLLVCVLLLLPLGLLATACSTPSSGSAAEGADTTQPTSAEPPQLPSTPPGPYPDRVVLSHAADPSSSLSVTWRTDSTVTGAKAQVALATGGPSFYTQARTVEAETQDLHAHKVTGEHVSANYHSVTFEGLMADTLYAYRVGDGERWSEWFHARTASQQPEPFSFVYVGDAQNNVRSHWSRLIRQAYTDAPEIDFLLHAGDLVDNAHRNVEWGHWNAAGGFIQSMVPNIAVPGNHEYAGYRSWRARDTFQVEVEANGQEMTGTILEPDGNPEPLEATNSGAVPSSSRSPTGDWDYNVDNGEYVGTLQIESDGSGYGATLVSEDGRARPLQDVSVDGNTLTGHFLMEVEKESPEQLSVHWHPQFAFPENGPEGMEETVYHLDYQGMRVVGLNSEAAKMDEEVLRTQTEWLRSTLREAEQDPGIRWTVVTFHHPMFSSGEGRSNADLRAAWRPILDEYNVDLVLQGHDHTYARGQTKNLKQGVSARSPEGGTVYVNSVSGAKMYEIKPNRWEDFDGVEMERGGENTQLYQVVRVGADTIQFRAYTATGAPYDAFDLVRPGDGGPSRMIERPPAHRPERTHENTLDYTRP</sequence>
<dbReference type="InterPro" id="IPR039331">
    <property type="entry name" value="PAPs-like"/>
</dbReference>
<feature type="region of interest" description="Disordered" evidence="2">
    <location>
        <begin position="43"/>
        <end position="78"/>
    </location>
</feature>
<dbReference type="Pfam" id="PF16656">
    <property type="entry name" value="Pur_ac_phosph_N"/>
    <property type="match status" value="1"/>
</dbReference>
<protein>
    <submittedName>
        <fullName evidence="5">Phosphatase</fullName>
    </submittedName>
</protein>
<dbReference type="AlphaFoldDB" id="D5HAV8"/>
<feature type="domain" description="Calcineurin-like phosphoesterase" evidence="3">
    <location>
        <begin position="198"/>
        <end position="265"/>
    </location>
</feature>
<dbReference type="HOGENOM" id="CLU_035600_0_0_10"/>
<feature type="compositionally biased region" description="Polar residues" evidence="2">
    <location>
        <begin position="43"/>
        <end position="60"/>
    </location>
</feature>
<proteinExistence type="predicted"/>
<evidence type="ECO:0000313" key="6">
    <source>
        <dbReference type="Proteomes" id="UP000000933"/>
    </source>
</evidence>
<gene>
    <name evidence="5" type="ordered locus">SRM_02242</name>
</gene>
<feature type="region of interest" description="Disordered" evidence="2">
    <location>
        <begin position="576"/>
        <end position="606"/>
    </location>
</feature>
<evidence type="ECO:0000259" key="3">
    <source>
        <dbReference type="Pfam" id="PF00149"/>
    </source>
</evidence>
<dbReference type="SUPFAM" id="SSF49363">
    <property type="entry name" value="Purple acid phosphatase, N-terminal domain"/>
    <property type="match status" value="1"/>
</dbReference>
<dbReference type="Pfam" id="PF00149">
    <property type="entry name" value="Metallophos"/>
    <property type="match status" value="2"/>
</dbReference>
<evidence type="ECO:0000313" key="5">
    <source>
        <dbReference type="EMBL" id="CBH25163.1"/>
    </source>
</evidence>
<accession>D5HAV8</accession>
<dbReference type="GO" id="GO:0046872">
    <property type="term" value="F:metal ion binding"/>
    <property type="evidence" value="ECO:0007669"/>
    <property type="project" value="InterPro"/>
</dbReference>
<feature type="compositionally biased region" description="Pro residues" evidence="2">
    <location>
        <begin position="62"/>
        <end position="72"/>
    </location>
</feature>
<feature type="compositionally biased region" description="Polar residues" evidence="2">
    <location>
        <begin position="295"/>
        <end position="308"/>
    </location>
</feature>
<keyword evidence="1" id="KW-0732">Signal</keyword>
<dbReference type="PANTHER" id="PTHR22953:SF153">
    <property type="entry name" value="PURPLE ACID PHOSPHATASE"/>
    <property type="match status" value="1"/>
</dbReference>
<reference evidence="6" key="2">
    <citation type="submission" date="2010-04" db="EMBL/GenBank/DDBJ databases">
        <title>Genome sequence of Salinibacter ruber M8.</title>
        <authorList>
            <consortium name="Genoscope"/>
        </authorList>
    </citation>
    <scope>NUCLEOTIDE SEQUENCE [LARGE SCALE GENOMIC DNA]</scope>
    <source>
        <strain evidence="6">M8</strain>
    </source>
</reference>
<feature type="domain" description="Calcineurin-like phosphoesterase" evidence="3">
    <location>
        <begin position="419"/>
        <end position="488"/>
    </location>
</feature>
<dbReference type="PANTHER" id="PTHR22953">
    <property type="entry name" value="ACID PHOSPHATASE RELATED"/>
    <property type="match status" value="1"/>
</dbReference>
<organism evidence="5 6">
    <name type="scientific">Salinibacter ruber (strain M8)</name>
    <dbReference type="NCBI Taxonomy" id="761659"/>
    <lineage>
        <taxon>Bacteria</taxon>
        <taxon>Pseudomonadati</taxon>
        <taxon>Rhodothermota</taxon>
        <taxon>Rhodothermia</taxon>
        <taxon>Rhodothermales</taxon>
        <taxon>Salinibacteraceae</taxon>
        <taxon>Salinibacter</taxon>
    </lineage>
</organism>
<name>D5HAV8_SALRM</name>
<evidence type="ECO:0000256" key="2">
    <source>
        <dbReference type="SAM" id="MobiDB-lite"/>
    </source>
</evidence>
<feature type="region of interest" description="Disordered" evidence="2">
    <location>
        <begin position="280"/>
        <end position="314"/>
    </location>
</feature>
<dbReference type="GO" id="GO:0003993">
    <property type="term" value="F:acid phosphatase activity"/>
    <property type="evidence" value="ECO:0007669"/>
    <property type="project" value="InterPro"/>
</dbReference>